<protein>
    <submittedName>
        <fullName evidence="2">Uncharacterized protein</fullName>
    </submittedName>
</protein>
<dbReference type="EMBL" id="LMWN01000062">
    <property type="protein sequence ID" value="KUM99565.1"/>
    <property type="molecule type" value="Genomic_DNA"/>
</dbReference>
<comment type="caution">
    <text evidence="2">The sequence shown here is derived from an EMBL/GenBank/DDBJ whole genome shotgun (WGS) entry which is preliminary data.</text>
</comment>
<name>A0A101NUN1_9ACTN</name>
<sequence length="164" mass="17109">MRAITVRDRDAGISGLTPSVPGHELSGVVTELGYGTAGPTSAGGSADRPTGPATAHWPGTSRSRPETSRRSRPTSTTSRPPPCRSPGSPPGRPSSTTPASPPARPSWPTAPQADEEIARLYERSFVLVRPDGHAAWRGDELPGDPAVFVSAVRGDRAEVPSADR</sequence>
<evidence type="ECO:0000313" key="3">
    <source>
        <dbReference type="Proteomes" id="UP000053127"/>
    </source>
</evidence>
<evidence type="ECO:0000256" key="1">
    <source>
        <dbReference type="SAM" id="MobiDB-lite"/>
    </source>
</evidence>
<accession>A0A101NUN1</accession>
<dbReference type="STRING" id="67386.AQI95_38205"/>
<organism evidence="2 3">
    <name type="scientific">Streptomyces yokosukanensis</name>
    <dbReference type="NCBI Taxonomy" id="67386"/>
    <lineage>
        <taxon>Bacteria</taxon>
        <taxon>Bacillati</taxon>
        <taxon>Actinomycetota</taxon>
        <taxon>Actinomycetes</taxon>
        <taxon>Kitasatosporales</taxon>
        <taxon>Streptomycetaceae</taxon>
        <taxon>Streptomyces</taxon>
    </lineage>
</organism>
<evidence type="ECO:0000313" key="2">
    <source>
        <dbReference type="EMBL" id="KUM99565.1"/>
    </source>
</evidence>
<dbReference type="Proteomes" id="UP000053127">
    <property type="component" value="Unassembled WGS sequence"/>
</dbReference>
<reference evidence="2 3" key="1">
    <citation type="submission" date="2015-10" db="EMBL/GenBank/DDBJ databases">
        <title>Draft genome sequence of Streptomyces yokosukanensis DSM 40224, type strain for the species Streptomyces yokosukanensis.</title>
        <authorList>
            <person name="Ruckert C."/>
            <person name="Winkler A."/>
            <person name="Kalinowski J."/>
            <person name="Kampfer P."/>
            <person name="Glaeser S."/>
        </authorList>
    </citation>
    <scope>NUCLEOTIDE SEQUENCE [LARGE SCALE GENOMIC DNA]</scope>
    <source>
        <strain evidence="2 3">DSM 40224</strain>
    </source>
</reference>
<dbReference type="Gene3D" id="3.40.30.120">
    <property type="match status" value="1"/>
</dbReference>
<keyword evidence="3" id="KW-1185">Reference proteome</keyword>
<dbReference type="AlphaFoldDB" id="A0A101NUN1"/>
<gene>
    <name evidence="2" type="ORF">AQI95_38205</name>
</gene>
<proteinExistence type="predicted"/>
<feature type="compositionally biased region" description="Pro residues" evidence="1">
    <location>
        <begin position="79"/>
        <end position="92"/>
    </location>
</feature>
<feature type="compositionally biased region" description="Low complexity" evidence="1">
    <location>
        <begin position="33"/>
        <end position="46"/>
    </location>
</feature>
<feature type="region of interest" description="Disordered" evidence="1">
    <location>
        <begin position="1"/>
        <end position="114"/>
    </location>
</feature>
<feature type="compositionally biased region" description="Basic and acidic residues" evidence="1">
    <location>
        <begin position="1"/>
        <end position="11"/>
    </location>
</feature>